<dbReference type="PROSITE" id="PS50850">
    <property type="entry name" value="MFS"/>
    <property type="match status" value="1"/>
</dbReference>
<dbReference type="InterPro" id="IPR036259">
    <property type="entry name" value="MFS_trans_sf"/>
</dbReference>
<feature type="transmembrane region" description="Helical" evidence="5">
    <location>
        <begin position="340"/>
        <end position="358"/>
    </location>
</feature>
<comment type="caution">
    <text evidence="7">The sequence shown here is derived from an EMBL/GenBank/DDBJ whole genome shotgun (WGS) entry which is preliminary data.</text>
</comment>
<feature type="transmembrane region" description="Helical" evidence="5">
    <location>
        <begin position="458"/>
        <end position="481"/>
    </location>
</feature>
<organism evidence="7 8">
    <name type="scientific">Ranitomeya imitator</name>
    <name type="common">mimic poison frog</name>
    <dbReference type="NCBI Taxonomy" id="111125"/>
    <lineage>
        <taxon>Eukaryota</taxon>
        <taxon>Metazoa</taxon>
        <taxon>Chordata</taxon>
        <taxon>Craniata</taxon>
        <taxon>Vertebrata</taxon>
        <taxon>Euteleostomi</taxon>
        <taxon>Amphibia</taxon>
        <taxon>Batrachia</taxon>
        <taxon>Anura</taxon>
        <taxon>Neobatrachia</taxon>
        <taxon>Hyloidea</taxon>
        <taxon>Dendrobatidae</taxon>
        <taxon>Dendrobatinae</taxon>
        <taxon>Ranitomeya</taxon>
    </lineage>
</organism>
<feature type="transmembrane region" description="Helical" evidence="5">
    <location>
        <begin position="421"/>
        <end position="446"/>
    </location>
</feature>
<dbReference type="Pfam" id="PF00083">
    <property type="entry name" value="Sugar_tr"/>
    <property type="match status" value="1"/>
</dbReference>
<dbReference type="Gene3D" id="1.20.1250.20">
    <property type="entry name" value="MFS general substrate transporter like domains"/>
    <property type="match status" value="1"/>
</dbReference>
<protein>
    <recommendedName>
        <fullName evidence="6">Major facilitator superfamily (MFS) profile domain-containing protein</fullName>
    </recommendedName>
</protein>
<keyword evidence="2 5" id="KW-0812">Transmembrane</keyword>
<dbReference type="EMBL" id="CAUEEQ010077913">
    <property type="protein sequence ID" value="CAJ0966937.1"/>
    <property type="molecule type" value="Genomic_DNA"/>
</dbReference>
<evidence type="ECO:0000256" key="3">
    <source>
        <dbReference type="ARBA" id="ARBA00022989"/>
    </source>
</evidence>
<dbReference type="InterPro" id="IPR005828">
    <property type="entry name" value="MFS_sugar_transport-like"/>
</dbReference>
<dbReference type="InterPro" id="IPR020846">
    <property type="entry name" value="MFS_dom"/>
</dbReference>
<keyword evidence="8" id="KW-1185">Reference proteome</keyword>
<accession>A0ABN9MNF5</accession>
<feature type="transmembrane region" description="Helical" evidence="5">
    <location>
        <begin position="487"/>
        <end position="507"/>
    </location>
</feature>
<name>A0ABN9MNF5_9NEOB</name>
<reference evidence="7" key="1">
    <citation type="submission" date="2023-07" db="EMBL/GenBank/DDBJ databases">
        <authorList>
            <person name="Stuckert A."/>
        </authorList>
    </citation>
    <scope>NUCLEOTIDE SEQUENCE</scope>
</reference>
<sequence length="551" mass="62158">MAFNDVLESLGGVGCFQILHTILLLIPVAMLSCHNLLQNFTGAVPEHYCKLPSTNVLNNENKTHLMKQFTSLDQDQQPWRCVQFQKAKDLLLTSTSKAMEGKNIEYCKEGWTYDQSIFSSTIVTEWNLVCNQIPWRQVARSIYMTGVLLGALVFGTLADKLGRMEILTWSYLQMGIAGSCAAFLPTYDGYCAFRFLCGVASSAISVNSISLILEWMPKRGRTLAGNFFGFSYSVGQIVLASMAYLIRDWRWLQFAVSAPFLIFFIYSWWLPESARWLILRGDPHKALKHLRQAARINGKWTEGEKLTAEMLCSEMQKDIFIIRASHSVFDLVRTPAIRRMSFCLVLVWFSSNFAYYGLSMDLKNFGLSVFLAQALFGGVEMTAKVIVMLVMTFVGRRIMQFASLFLAGVMVLSYSFTPQEMLMVCTVLAVTGKAFLACSITCMYLYTGELYPTEIRQTGMGFSAMNARLGSAVASVLHLTGDFSATILPMLFGITPIIAGFFSCFLLETKDASLPDTINEVEYRHRDISLEEEEIENEKWINKIYLKEISL</sequence>
<feature type="transmembrane region" description="Helical" evidence="5">
    <location>
        <begin position="138"/>
        <end position="157"/>
    </location>
</feature>
<proteinExistence type="predicted"/>
<evidence type="ECO:0000313" key="7">
    <source>
        <dbReference type="EMBL" id="CAJ0966937.1"/>
    </source>
</evidence>
<keyword evidence="4 5" id="KW-0472">Membrane</keyword>
<evidence type="ECO:0000256" key="4">
    <source>
        <dbReference type="ARBA" id="ARBA00023136"/>
    </source>
</evidence>
<gene>
    <name evidence="7" type="ORF">RIMI_LOCUS21828042</name>
</gene>
<evidence type="ECO:0000259" key="6">
    <source>
        <dbReference type="PROSITE" id="PS50850"/>
    </source>
</evidence>
<evidence type="ECO:0000313" key="8">
    <source>
        <dbReference type="Proteomes" id="UP001176940"/>
    </source>
</evidence>
<feature type="transmembrane region" description="Helical" evidence="5">
    <location>
        <begin position="370"/>
        <end position="391"/>
    </location>
</feature>
<dbReference type="PANTHER" id="PTHR24064">
    <property type="entry name" value="SOLUTE CARRIER FAMILY 22 MEMBER"/>
    <property type="match status" value="1"/>
</dbReference>
<feature type="transmembrane region" description="Helical" evidence="5">
    <location>
        <begin position="193"/>
        <end position="213"/>
    </location>
</feature>
<evidence type="ECO:0000256" key="2">
    <source>
        <dbReference type="ARBA" id="ARBA00022692"/>
    </source>
</evidence>
<feature type="transmembrane region" description="Helical" evidence="5">
    <location>
        <begin position="251"/>
        <end position="270"/>
    </location>
</feature>
<evidence type="ECO:0000256" key="1">
    <source>
        <dbReference type="ARBA" id="ARBA00004141"/>
    </source>
</evidence>
<dbReference type="Proteomes" id="UP001176940">
    <property type="component" value="Unassembled WGS sequence"/>
</dbReference>
<feature type="transmembrane region" description="Helical" evidence="5">
    <location>
        <begin position="225"/>
        <end position="245"/>
    </location>
</feature>
<comment type="subcellular location">
    <subcellularLocation>
        <location evidence="1">Membrane</location>
        <topology evidence="1">Multi-pass membrane protein</topology>
    </subcellularLocation>
</comment>
<evidence type="ECO:0000256" key="5">
    <source>
        <dbReference type="SAM" id="Phobius"/>
    </source>
</evidence>
<dbReference type="SUPFAM" id="SSF103473">
    <property type="entry name" value="MFS general substrate transporter"/>
    <property type="match status" value="1"/>
</dbReference>
<feature type="domain" description="Major facilitator superfamily (MFS) profile" evidence="6">
    <location>
        <begin position="89"/>
        <end position="511"/>
    </location>
</feature>
<feature type="transmembrane region" description="Helical" evidence="5">
    <location>
        <begin position="398"/>
        <end position="415"/>
    </location>
</feature>
<keyword evidence="3 5" id="KW-1133">Transmembrane helix</keyword>